<sequence>MSQNINANYKCNCNPSTSGIEKNANLFSGNTNRPGFLITNPFILSTIIRTARFSNAGKTVFSKKQVNQFGRWEGAPGGSGSPPKNSF</sequence>
<reference evidence="1" key="1">
    <citation type="journal article" date="2020" name="Nature">
        <title>Giant virus diversity and host interactions through global metagenomics.</title>
        <authorList>
            <person name="Schulz F."/>
            <person name="Roux S."/>
            <person name="Paez-Espino D."/>
            <person name="Jungbluth S."/>
            <person name="Walsh D.A."/>
            <person name="Denef V.J."/>
            <person name="McMahon K.D."/>
            <person name="Konstantinidis K.T."/>
            <person name="Eloe-Fadrosh E.A."/>
            <person name="Kyrpides N.C."/>
            <person name="Woyke T."/>
        </authorList>
    </citation>
    <scope>NUCLEOTIDE SEQUENCE</scope>
    <source>
        <strain evidence="1">GVMAG-M-3300027833-11</strain>
    </source>
</reference>
<accession>A0A6C0LJQ8</accession>
<organism evidence="1">
    <name type="scientific">viral metagenome</name>
    <dbReference type="NCBI Taxonomy" id="1070528"/>
    <lineage>
        <taxon>unclassified sequences</taxon>
        <taxon>metagenomes</taxon>
        <taxon>organismal metagenomes</taxon>
    </lineage>
</organism>
<name>A0A6C0LJQ8_9ZZZZ</name>
<dbReference type="EMBL" id="MN740504">
    <property type="protein sequence ID" value="QHU30235.1"/>
    <property type="molecule type" value="Genomic_DNA"/>
</dbReference>
<protein>
    <submittedName>
        <fullName evidence="1">Uncharacterized protein</fullName>
    </submittedName>
</protein>
<dbReference type="AlphaFoldDB" id="A0A6C0LJQ8"/>
<evidence type="ECO:0000313" key="1">
    <source>
        <dbReference type="EMBL" id="QHU30235.1"/>
    </source>
</evidence>
<proteinExistence type="predicted"/>